<dbReference type="InterPro" id="IPR014030">
    <property type="entry name" value="Ketoacyl_synth_N"/>
</dbReference>
<comment type="cofactor">
    <cofactor evidence="1">
        <name>pantetheine 4'-phosphate</name>
        <dbReference type="ChEBI" id="CHEBI:47942"/>
    </cofactor>
</comment>
<reference evidence="10 11" key="1">
    <citation type="submission" date="2018-05" db="EMBL/GenBank/DDBJ databases">
        <title>Streptomyces venezuelae.</title>
        <authorList>
            <person name="Kim W."/>
            <person name="Lee N."/>
            <person name="Cho B.-K."/>
        </authorList>
    </citation>
    <scope>NUCLEOTIDE SEQUENCE [LARGE SCALE GENOMIC DNA]</scope>
    <source>
        <strain evidence="10 11">ATCC 15068</strain>
    </source>
</reference>
<keyword evidence="7" id="KW-0012">Acyltransferase</keyword>
<feature type="compositionally biased region" description="Basic and acidic residues" evidence="8">
    <location>
        <begin position="488"/>
        <end position="507"/>
    </location>
</feature>
<feature type="region of interest" description="Disordered" evidence="8">
    <location>
        <begin position="835"/>
        <end position="929"/>
    </location>
</feature>
<dbReference type="SMART" id="SM00827">
    <property type="entry name" value="PKS_AT"/>
    <property type="match status" value="1"/>
</dbReference>
<gene>
    <name evidence="10" type="ORF">DEJ46_33620</name>
</gene>
<keyword evidence="3" id="KW-0597">Phosphoprotein</keyword>
<evidence type="ECO:0000256" key="8">
    <source>
        <dbReference type="SAM" id="MobiDB-lite"/>
    </source>
</evidence>
<dbReference type="Pfam" id="PF00698">
    <property type="entry name" value="Acyl_transf_1"/>
    <property type="match status" value="1"/>
</dbReference>
<dbReference type="PROSITE" id="PS52004">
    <property type="entry name" value="KS3_2"/>
    <property type="match status" value="1"/>
</dbReference>
<dbReference type="Pfam" id="PF08990">
    <property type="entry name" value="Docking"/>
    <property type="match status" value="1"/>
</dbReference>
<keyword evidence="5" id="KW-0045">Antibiotic biosynthesis</keyword>
<dbReference type="Pfam" id="PF16197">
    <property type="entry name" value="KAsynt_C_assoc"/>
    <property type="match status" value="1"/>
</dbReference>
<dbReference type="GO" id="GO:0031177">
    <property type="term" value="F:phosphopantetheine binding"/>
    <property type="evidence" value="ECO:0007669"/>
    <property type="project" value="UniProtKB-ARBA"/>
</dbReference>
<evidence type="ECO:0000256" key="7">
    <source>
        <dbReference type="ARBA" id="ARBA00023315"/>
    </source>
</evidence>
<dbReference type="GO" id="GO:0004315">
    <property type="term" value="F:3-oxoacyl-[acyl-carrier-protein] synthase activity"/>
    <property type="evidence" value="ECO:0007669"/>
    <property type="project" value="InterPro"/>
</dbReference>
<sequence length="929" mass="97296">MARRLISVADDQKLRDYLNRVTVQLKQARARLHELDEPIAIVGMACRYPGDVQSPEDLWRLVDEGRDAVTGFPANRGWDLDALYDPDPTTTGTSYVRESGFVHDADEFDAEFFGISPREAQAMDPQQRLLLESAWEVLESAGIRPGPLRGSSTGVFVGIMAQEYGPSLLNPSLDAVDGYLVTGNQLSVASGRISYTFGFEGPAMTVDTACSSSLVCVHLAAQALRNRECDLALAGGVAVLSTPGFFIDFSRQRGLAADGRCKAFAAAADGTSWSEGVGMLALMRLSDAERRGHRVLAVIRGSAVNQDGASSQLSAPNGPSQQRVIRQALADARLTPADVDAVEAHGTGTPLGDPIEAHALLSTYGQDRPADQPPLYLGSLKSNIGHTQAAAGVGGIIKSVMAMRHGVLPRTLHVDAPTPHVDWHEGAVDLLTEARPWPETDRPRRAAVSSFGISGTNAHVILEQAPAAAPADQETEPADQETEPADQETERRDSPGAEGAAEERVKAGAAEDRFEAGAPGDTDVPVPSLWVLSGSTEQAVRDQAARLLAHVTGALAGDPAIRPADIGFSLAETRTHFDRRAAVAGDHEELLSGLAALAEGQRDVGRVPVSGPRPVFVFPGQGSQWVGMAAELAASSPVFAESLDACGRALAPFVDWSLTDALSDPELLERVDVVQPVLFAVMVSLARLWEFHGVVPAAVVGHSQGEIAAAVVAGALSLDDGARIVTLRSKAIGELLSGHGGMMSLATSAERAAQLITETSQADNAYDADLAERVGVAVVNGPASVVIAGEPQALALIAAACEARNIRHRLLPVDYASHSPQVATIEERLLTDLEPVTPHTSTTPSTPPSPAPSSTPPNSTPPTGTATSARPSSSKTPPAPSPTPEPTSSSRSAPTPSSPPASRTPSPNRPPRRWPSARCAAATAASDGS</sequence>
<dbReference type="Gene3D" id="3.40.366.10">
    <property type="entry name" value="Malonyl-Coenzyme A Acyl Carrier Protein, domain 2"/>
    <property type="match status" value="1"/>
</dbReference>
<evidence type="ECO:0000256" key="4">
    <source>
        <dbReference type="ARBA" id="ARBA00022679"/>
    </source>
</evidence>
<dbReference type="GO" id="GO:0004312">
    <property type="term" value="F:fatty acid synthase activity"/>
    <property type="evidence" value="ECO:0007669"/>
    <property type="project" value="TreeGrafter"/>
</dbReference>
<accession>A0A5P2B105</accession>
<protein>
    <recommendedName>
        <fullName evidence="9">Ketosynthase family 3 (KS3) domain-containing protein</fullName>
    </recommendedName>
</protein>
<name>A0A5P2B105_STRVZ</name>
<dbReference type="Pfam" id="PF00109">
    <property type="entry name" value="ketoacyl-synt"/>
    <property type="match status" value="1"/>
</dbReference>
<dbReference type="GO" id="GO:0033068">
    <property type="term" value="P:macrolide biosynthetic process"/>
    <property type="evidence" value="ECO:0007669"/>
    <property type="project" value="UniProtKB-ARBA"/>
</dbReference>
<dbReference type="Gene3D" id="3.40.47.10">
    <property type="match status" value="1"/>
</dbReference>
<evidence type="ECO:0000256" key="2">
    <source>
        <dbReference type="ARBA" id="ARBA00022450"/>
    </source>
</evidence>
<dbReference type="Pfam" id="PF22621">
    <property type="entry name" value="CurL-like_PKS_C"/>
    <property type="match status" value="1"/>
</dbReference>
<feature type="domain" description="Ketosynthase family 3 (KS3)" evidence="9">
    <location>
        <begin position="36"/>
        <end position="464"/>
    </location>
</feature>
<keyword evidence="6" id="KW-0511">Multifunctional enzyme</keyword>
<dbReference type="PANTHER" id="PTHR43775:SF51">
    <property type="entry name" value="INACTIVE PHENOLPHTHIOCEROL SYNTHESIS POLYKETIDE SYNTHASE TYPE I PKS1-RELATED"/>
    <property type="match status" value="1"/>
</dbReference>
<feature type="compositionally biased region" description="Acidic residues" evidence="8">
    <location>
        <begin position="473"/>
        <end position="487"/>
    </location>
</feature>
<feature type="compositionally biased region" description="Low complexity" evidence="8">
    <location>
        <begin position="886"/>
        <end position="906"/>
    </location>
</feature>
<feature type="compositionally biased region" description="Low complexity" evidence="8">
    <location>
        <begin position="914"/>
        <end position="929"/>
    </location>
</feature>
<evidence type="ECO:0000313" key="10">
    <source>
        <dbReference type="EMBL" id="QES23458.1"/>
    </source>
</evidence>
<dbReference type="CDD" id="cd00833">
    <property type="entry name" value="PKS"/>
    <property type="match status" value="1"/>
</dbReference>
<keyword evidence="4" id="KW-0808">Transferase</keyword>
<dbReference type="InterPro" id="IPR015083">
    <property type="entry name" value="NorB/c/GfsB-D-like_docking"/>
</dbReference>
<organism evidence="10 11">
    <name type="scientific">Streptomyces venezuelae</name>
    <dbReference type="NCBI Taxonomy" id="54571"/>
    <lineage>
        <taxon>Bacteria</taxon>
        <taxon>Bacillati</taxon>
        <taxon>Actinomycetota</taxon>
        <taxon>Actinomycetes</taxon>
        <taxon>Kitasatosporales</taxon>
        <taxon>Streptomycetaceae</taxon>
        <taxon>Streptomyces</taxon>
    </lineage>
</organism>
<dbReference type="InterPro" id="IPR016039">
    <property type="entry name" value="Thiolase-like"/>
</dbReference>
<dbReference type="AlphaFoldDB" id="A0A5P2B105"/>
<dbReference type="InterPro" id="IPR014043">
    <property type="entry name" value="Acyl_transferase_dom"/>
</dbReference>
<dbReference type="InterPro" id="IPR020841">
    <property type="entry name" value="PKS_Beta-ketoAc_synthase_dom"/>
</dbReference>
<dbReference type="SUPFAM" id="SSF52151">
    <property type="entry name" value="FabD/lysophospholipase-like"/>
    <property type="match status" value="1"/>
</dbReference>
<dbReference type="InterPro" id="IPR050091">
    <property type="entry name" value="PKS_NRPS_Biosynth_Enz"/>
</dbReference>
<dbReference type="SUPFAM" id="SSF55048">
    <property type="entry name" value="Probable ACP-binding domain of malonyl-CoA ACP transacylase"/>
    <property type="match status" value="1"/>
</dbReference>
<dbReference type="InterPro" id="IPR016036">
    <property type="entry name" value="Malonyl_transacylase_ACP-bd"/>
</dbReference>
<evidence type="ECO:0000256" key="1">
    <source>
        <dbReference type="ARBA" id="ARBA00001957"/>
    </source>
</evidence>
<evidence type="ECO:0000256" key="5">
    <source>
        <dbReference type="ARBA" id="ARBA00023194"/>
    </source>
</evidence>
<dbReference type="EMBL" id="CP029194">
    <property type="protein sequence ID" value="QES23458.1"/>
    <property type="molecule type" value="Genomic_DNA"/>
</dbReference>
<dbReference type="Pfam" id="PF02801">
    <property type="entry name" value="Ketoacyl-synt_C"/>
    <property type="match status" value="1"/>
</dbReference>
<dbReference type="InterPro" id="IPR032821">
    <property type="entry name" value="PKS_assoc"/>
</dbReference>
<dbReference type="InterPro" id="IPR016035">
    <property type="entry name" value="Acyl_Trfase/lysoPLipase"/>
</dbReference>
<evidence type="ECO:0000259" key="9">
    <source>
        <dbReference type="PROSITE" id="PS52004"/>
    </source>
</evidence>
<dbReference type="GO" id="GO:0006633">
    <property type="term" value="P:fatty acid biosynthetic process"/>
    <property type="evidence" value="ECO:0007669"/>
    <property type="project" value="InterPro"/>
</dbReference>
<proteinExistence type="predicted"/>
<feature type="compositionally biased region" description="Low complexity" evidence="8">
    <location>
        <begin position="835"/>
        <end position="844"/>
    </location>
</feature>
<dbReference type="InterPro" id="IPR014031">
    <property type="entry name" value="Ketoacyl_synth_C"/>
</dbReference>
<dbReference type="Proteomes" id="UP000324106">
    <property type="component" value="Chromosome"/>
</dbReference>
<evidence type="ECO:0000313" key="11">
    <source>
        <dbReference type="Proteomes" id="UP000324106"/>
    </source>
</evidence>
<dbReference type="InterPro" id="IPR001227">
    <property type="entry name" value="Ac_transferase_dom_sf"/>
</dbReference>
<feature type="region of interest" description="Disordered" evidence="8">
    <location>
        <begin position="466"/>
        <end position="507"/>
    </location>
</feature>
<dbReference type="InterPro" id="IPR018201">
    <property type="entry name" value="Ketoacyl_synth_AS"/>
</dbReference>
<keyword evidence="2" id="KW-0596">Phosphopantetheine</keyword>
<dbReference type="Gene3D" id="3.30.70.3290">
    <property type="match status" value="1"/>
</dbReference>
<evidence type="ECO:0000256" key="3">
    <source>
        <dbReference type="ARBA" id="ARBA00022553"/>
    </source>
</evidence>
<feature type="compositionally biased region" description="Pro residues" evidence="8">
    <location>
        <begin position="845"/>
        <end position="860"/>
    </location>
</feature>
<dbReference type="PROSITE" id="PS00606">
    <property type="entry name" value="KS3_1"/>
    <property type="match status" value="1"/>
</dbReference>
<dbReference type="SUPFAM" id="SSF53901">
    <property type="entry name" value="Thiolase-like"/>
    <property type="match status" value="1"/>
</dbReference>
<dbReference type="SMART" id="SM00825">
    <property type="entry name" value="PKS_KS"/>
    <property type="match status" value="1"/>
</dbReference>
<evidence type="ECO:0000256" key="6">
    <source>
        <dbReference type="ARBA" id="ARBA00023268"/>
    </source>
</evidence>
<feature type="compositionally biased region" description="Low complexity" evidence="8">
    <location>
        <begin position="861"/>
        <end position="876"/>
    </location>
</feature>
<dbReference type="FunFam" id="3.40.47.10:FF:000019">
    <property type="entry name" value="Polyketide synthase type I"/>
    <property type="match status" value="1"/>
</dbReference>
<dbReference type="PANTHER" id="PTHR43775">
    <property type="entry name" value="FATTY ACID SYNTHASE"/>
    <property type="match status" value="1"/>
</dbReference>